<dbReference type="InterPro" id="IPR036249">
    <property type="entry name" value="Thioredoxin-like_sf"/>
</dbReference>
<keyword evidence="5 10" id="KW-0732">Signal</keyword>
<feature type="transmembrane region" description="Helical" evidence="9">
    <location>
        <begin position="297"/>
        <end position="317"/>
    </location>
</feature>
<dbReference type="EMBL" id="OU015569">
    <property type="protein sequence ID" value="CAG5094345.1"/>
    <property type="molecule type" value="Genomic_DNA"/>
</dbReference>
<evidence type="ECO:0000256" key="7">
    <source>
        <dbReference type="ARBA" id="ARBA00022989"/>
    </source>
</evidence>
<feature type="signal peptide" evidence="10">
    <location>
        <begin position="1"/>
        <end position="17"/>
    </location>
</feature>
<feature type="chain" id="PRO_5047041814" evidence="10">
    <location>
        <begin position="18"/>
        <end position="341"/>
    </location>
</feature>
<comment type="similarity">
    <text evidence="3">Belongs to the OST3/OST6 family.</text>
</comment>
<dbReference type="Pfam" id="PF04756">
    <property type="entry name" value="OST3_OST6"/>
    <property type="match status" value="1"/>
</dbReference>
<comment type="subcellular location">
    <subcellularLocation>
        <location evidence="2">Endoplasmic reticulum membrane</location>
        <topology evidence="2">Multi-pass membrane protein</topology>
    </subcellularLocation>
</comment>
<keyword evidence="7 9" id="KW-1133">Transmembrane helix</keyword>
<feature type="transmembrane region" description="Helical" evidence="9">
    <location>
        <begin position="203"/>
        <end position="224"/>
    </location>
</feature>
<evidence type="ECO:0000256" key="5">
    <source>
        <dbReference type="ARBA" id="ARBA00022729"/>
    </source>
</evidence>
<keyword evidence="4 9" id="KW-0812">Transmembrane</keyword>
<evidence type="ECO:0000256" key="3">
    <source>
        <dbReference type="ARBA" id="ARBA00009561"/>
    </source>
</evidence>
<evidence type="ECO:0000256" key="4">
    <source>
        <dbReference type="ARBA" id="ARBA00022692"/>
    </source>
</evidence>
<keyword evidence="12" id="KW-1185">Reference proteome</keyword>
<dbReference type="PANTHER" id="PTHR12692">
    <property type="entry name" value="DOLICHYL-DIPHOSPHOOLIGOSACCHARIDE--PROTEIN GLYCOSYLTRANSFERASE-RELATED"/>
    <property type="match status" value="1"/>
</dbReference>
<dbReference type="SUPFAM" id="SSF52833">
    <property type="entry name" value="Thioredoxin-like"/>
    <property type="match status" value="1"/>
</dbReference>
<reference evidence="11 12" key="1">
    <citation type="submission" date="2021-04" db="EMBL/GenBank/DDBJ databases">
        <authorList>
            <person name="Bliznina A."/>
        </authorList>
    </citation>
    <scope>NUCLEOTIDE SEQUENCE [LARGE SCALE GENOMIC DNA]</scope>
</reference>
<evidence type="ECO:0000256" key="6">
    <source>
        <dbReference type="ARBA" id="ARBA00022824"/>
    </source>
</evidence>
<protein>
    <submittedName>
        <fullName evidence="11">Oidioi.mRNA.OKI2018_I69.XSR.g13471.t1.cds</fullName>
    </submittedName>
</protein>
<dbReference type="Proteomes" id="UP001158576">
    <property type="component" value="Chromosome XSR"/>
</dbReference>
<evidence type="ECO:0000313" key="12">
    <source>
        <dbReference type="Proteomes" id="UP001158576"/>
    </source>
</evidence>
<evidence type="ECO:0000256" key="2">
    <source>
        <dbReference type="ARBA" id="ARBA00004477"/>
    </source>
</evidence>
<gene>
    <name evidence="11" type="ORF">OKIOD_LOCUS5029</name>
</gene>
<keyword evidence="8 9" id="KW-0472">Membrane</keyword>
<evidence type="ECO:0000256" key="9">
    <source>
        <dbReference type="SAM" id="Phobius"/>
    </source>
</evidence>
<sequence length="341" mass="38448">MRLGIELLSLLAAAVTAKEDVFTREQVFELMMDATAGATHKTLKPPKKKGLPAAVPEMDYDEWVELVGKPYRNALVQPHKIVFLYSSIGASKQASFSCSECPQNLQDFELVAQNVIQGEGENKVFFAWMNLTQSNLNAFKSVGVQQIPAVVIFNDGRIEDGKRLISRQGMDPNQDMAQQMAAFLRKNKINIPEFRRPINLKKLILKGTAVFFAIWVLWSIRKLIFSRSAVAIYCILCMTATLNGSAFLKIKNVPFGTIEDLFKITGQSMRGIENALGASIQLTCLIGVLLMNSTHNYRLFTSLIGFALAFLSFWAYWHLYKTKRAFYSYAHDDILSYLDEM</sequence>
<dbReference type="PANTHER" id="PTHR12692:SF0">
    <property type="entry name" value="GH11935P"/>
    <property type="match status" value="1"/>
</dbReference>
<organism evidence="11 12">
    <name type="scientific">Oikopleura dioica</name>
    <name type="common">Tunicate</name>
    <dbReference type="NCBI Taxonomy" id="34765"/>
    <lineage>
        <taxon>Eukaryota</taxon>
        <taxon>Metazoa</taxon>
        <taxon>Chordata</taxon>
        <taxon>Tunicata</taxon>
        <taxon>Appendicularia</taxon>
        <taxon>Copelata</taxon>
        <taxon>Oikopleuridae</taxon>
        <taxon>Oikopleura</taxon>
    </lineage>
</organism>
<keyword evidence="6" id="KW-0256">Endoplasmic reticulum</keyword>
<name>A0ABN7SD38_OIKDI</name>
<accession>A0ABN7SD38</accession>
<evidence type="ECO:0000256" key="8">
    <source>
        <dbReference type="ARBA" id="ARBA00023136"/>
    </source>
</evidence>
<evidence type="ECO:0000256" key="1">
    <source>
        <dbReference type="ARBA" id="ARBA00002791"/>
    </source>
</evidence>
<comment type="function">
    <text evidence="1">Subunit of the oligosaccharyl transferase (OST) complex that catalyzes the initial transfer of a defined glycan (Glc(3)Man(9)GlcNAc(2) in eukaryotes) from the lipid carrier dolichol-pyrophosphate to an asparagine residue within an Asn-X-Ser/Thr consensus motif in nascent polypeptide chains, the first step in protein N-glycosylation. N-glycosylation occurs cotranslationally and the complex associates with the Sec61 complex at the channel-forming translocon complex that mediates protein translocation across the endoplasmic reticulum (ER). All subunits are required for a maximal enzyme activity.</text>
</comment>
<evidence type="ECO:0000313" key="11">
    <source>
        <dbReference type="EMBL" id="CAG5094345.1"/>
    </source>
</evidence>
<proteinExistence type="inferred from homology"/>
<dbReference type="Gene3D" id="3.40.30.10">
    <property type="entry name" value="Glutaredoxin"/>
    <property type="match status" value="1"/>
</dbReference>
<dbReference type="InterPro" id="IPR021149">
    <property type="entry name" value="OligosaccharylTrfase_OST3/OST6"/>
</dbReference>
<feature type="transmembrane region" description="Helical" evidence="9">
    <location>
        <begin position="230"/>
        <end position="250"/>
    </location>
</feature>
<evidence type="ECO:0000256" key="10">
    <source>
        <dbReference type="SAM" id="SignalP"/>
    </source>
</evidence>